<dbReference type="FunFam" id="3.30.830.10:FF:000015">
    <property type="entry name" value="Putative zinc metalloprotease"/>
    <property type="match status" value="1"/>
</dbReference>
<dbReference type="Pfam" id="PF00675">
    <property type="entry name" value="Peptidase_M16"/>
    <property type="match status" value="1"/>
</dbReference>
<dbReference type="GeneID" id="11530881"/>
<proteinExistence type="predicted"/>
<dbReference type="MEROPS" id="M16.A04"/>
<dbReference type="EMBL" id="HE612871">
    <property type="protein sequence ID" value="CCE66262.1"/>
    <property type="molecule type" value="Genomic_DNA"/>
</dbReference>
<dbReference type="InterPro" id="IPR011765">
    <property type="entry name" value="Pept_M16_N"/>
</dbReference>
<reference evidence="3 4" key="1">
    <citation type="journal article" date="2011" name="Proc. Natl. Acad. Sci. U.S.A.">
        <title>Evolutionary erosion of yeast sex chromosomes by mating-type switching accidents.</title>
        <authorList>
            <person name="Gordon J.L."/>
            <person name="Armisen D."/>
            <person name="Proux-Wera E."/>
            <person name="Oheigeartaigh S.S."/>
            <person name="Byrne K.P."/>
            <person name="Wolfe K.H."/>
        </authorList>
    </citation>
    <scope>NUCLEOTIDE SEQUENCE [LARGE SCALE GENOMIC DNA]</scope>
    <source>
        <strain evidence="4">ATCC 24235 / CBS 4417 / NBRC 1672 / NRRL Y-8282 / UCD 70-5</strain>
    </source>
</reference>
<dbReference type="Gene3D" id="3.30.830.10">
    <property type="entry name" value="Metalloenzyme, LuxS/M16 peptidase-like"/>
    <property type="match status" value="4"/>
</dbReference>
<dbReference type="RefSeq" id="XP_003688696.1">
    <property type="nucleotide sequence ID" value="XM_003688648.1"/>
</dbReference>
<evidence type="ECO:0000259" key="1">
    <source>
        <dbReference type="Pfam" id="PF00675"/>
    </source>
</evidence>
<dbReference type="HOGENOM" id="CLU_006065_0_0_1"/>
<dbReference type="FunFam" id="3.30.830.10:FF:000031">
    <property type="entry name" value="Putative zinc metalloprotease"/>
    <property type="match status" value="1"/>
</dbReference>
<evidence type="ECO:0000313" key="4">
    <source>
        <dbReference type="Proteomes" id="UP000005666"/>
    </source>
</evidence>
<dbReference type="eggNOG" id="KOG0961">
    <property type="taxonomic scope" value="Eukaryota"/>
</dbReference>
<evidence type="ECO:0008006" key="5">
    <source>
        <dbReference type="Google" id="ProtNLM"/>
    </source>
</evidence>
<dbReference type="SUPFAM" id="SSF63411">
    <property type="entry name" value="LuxS/MPP-like metallohydrolase"/>
    <property type="match status" value="3"/>
</dbReference>
<gene>
    <name evidence="3" type="primary">TPHA0P01040</name>
    <name evidence="3" type="ordered locus">TPHA_0P01040</name>
</gene>
<feature type="domain" description="Peptidase M16 N-terminal" evidence="1">
    <location>
        <begin position="54"/>
        <end position="134"/>
    </location>
</feature>
<dbReference type="PANTHER" id="PTHR43016:SF16">
    <property type="entry name" value="METALLOPROTEASE, PUTATIVE (AFU_ORTHOLOGUE AFUA_4G07610)-RELATED"/>
    <property type="match status" value="1"/>
</dbReference>
<dbReference type="Proteomes" id="UP000005666">
    <property type="component" value="Chromosome 16"/>
</dbReference>
<dbReference type="OMA" id="CVEGPFW"/>
<dbReference type="Pfam" id="PF05193">
    <property type="entry name" value="Peptidase_M16_C"/>
    <property type="match status" value="1"/>
</dbReference>
<dbReference type="InterPro" id="IPR011249">
    <property type="entry name" value="Metalloenz_LuxS/M16"/>
</dbReference>
<dbReference type="GO" id="GO:0046872">
    <property type="term" value="F:metal ion binding"/>
    <property type="evidence" value="ECO:0007669"/>
    <property type="project" value="InterPro"/>
</dbReference>
<dbReference type="OrthoDB" id="4953at2759"/>
<dbReference type="InterPro" id="IPR007863">
    <property type="entry name" value="Peptidase_M16_C"/>
</dbReference>
<dbReference type="AlphaFoldDB" id="G8C284"/>
<feature type="domain" description="Peptidase M16 C-terminal" evidence="2">
    <location>
        <begin position="193"/>
        <end position="370"/>
    </location>
</feature>
<sequence length="1038" mass="119901">MTWKKLVSFQLEYAPQYKITKYVSEESHLQLVHIDHKTSPLVQGYFAVATECGNDSGVPHTLEHLIFMGSPKYPYKGLLDTVGNLCMSSTNAWTATDQTVYTLTSAGWTGFKKLLPMYLEHIINPTLTDDAYVTEVYHIDPDTLTDKGVVYSEMEAIETQNWFVTMLEKQRMMFPEGNGYRSETGGLTENLRNLTNEEIKQFHADYYKRENLCIIICGNLPEEELLATVSEWDNETMEPINSERPLMKRPFVESGISQIPQSRDEIVESVVEFPELDESQSELLFSWIGEPYDNYENDLATSILLDYLTETAIAPFNKILVEIEDPMANSVDYWTDDFSRTIINLSIHGVPTGRIDETKEKVLEIIKTHKIDLPRMKQMIDNGKWDYILRCEKNGDSVISQAVITDFIYGDKNGESLKRTLFDLSDFDAIFHWNEEKWQQLLNDIFINNKPVIVLGKPSKALYQLQEDRQSEIIIDREAECVADENRKPFLRKLLDKAILNNEKEIPSELFDRYTIEDPLNSVDLIETQGITLIDNFKDNGSDELTKNLLTLKPKDFPFFIHAEHFQSQFIEFHVLVNSWSVKDVELLPYFHIFNELFSLPMSLDDGSIMSYEEVITKLKNETVDSNISLGLQGSTTDLIDFRIRCKSLNYMEAVKWIKYCLYDMIFDEKRVGILLENYCNSIVELKREGDTMLESLKNRYIYNTRSMKKSVDALYVEDKLESILDDLEDGKFSSNILPKLEEMRKQLRENFANYQIIILGDISKILDNFFEPWNDLINEHKKHKPSDKRNNGIPEIPKHLELLTPLGNDLKQKAFIITTPASDSTYMSLVTKVKFNMDYSHPDYAAVSLASEYLQCVEGPFWKGIRGAGLAYGANMMGQTESNIWEFSIMRGTDIIKCFEIAKKIVNDYANNELNFEPKLLEGALSSIINRIATMESSYFSSAISKYIDQFLRKRGTDFNIKYLENLSNVGVDDLRYVTKKYLTNLFDVKNGAVFISCHPSKLEEIQKYLKANNYEIEVEELEDDEDDDNEEDEEDD</sequence>
<organism evidence="3 4">
    <name type="scientific">Tetrapisispora phaffii (strain ATCC 24235 / CBS 4417 / NBRC 1672 / NRRL Y-8282 / UCD 70-5)</name>
    <name type="common">Yeast</name>
    <name type="synonym">Fabospora phaffii</name>
    <dbReference type="NCBI Taxonomy" id="1071381"/>
    <lineage>
        <taxon>Eukaryota</taxon>
        <taxon>Fungi</taxon>
        <taxon>Dikarya</taxon>
        <taxon>Ascomycota</taxon>
        <taxon>Saccharomycotina</taxon>
        <taxon>Saccharomycetes</taxon>
        <taxon>Saccharomycetales</taxon>
        <taxon>Saccharomycetaceae</taxon>
        <taxon>Tetrapisispora</taxon>
    </lineage>
</organism>
<evidence type="ECO:0000313" key="3">
    <source>
        <dbReference type="EMBL" id="CCE66262.1"/>
    </source>
</evidence>
<dbReference type="PANTHER" id="PTHR43016">
    <property type="entry name" value="PRESEQUENCE PROTEASE"/>
    <property type="match status" value="1"/>
</dbReference>
<name>G8C284_TETPH</name>
<protein>
    <recommendedName>
        <fullName evidence="5">Mitochondrial presequence protease</fullName>
    </recommendedName>
</protein>
<keyword evidence="4" id="KW-1185">Reference proteome</keyword>
<dbReference type="KEGG" id="tpf:TPHA_0P01040"/>
<accession>G8C284</accession>
<evidence type="ECO:0000259" key="2">
    <source>
        <dbReference type="Pfam" id="PF05193"/>
    </source>
</evidence>